<dbReference type="Gene3D" id="2.30.30.140">
    <property type="match status" value="1"/>
</dbReference>
<dbReference type="SMART" id="SM00322">
    <property type="entry name" value="KH"/>
    <property type="match status" value="2"/>
</dbReference>
<evidence type="ECO:0000256" key="2">
    <source>
        <dbReference type="SAM" id="MobiDB-lite"/>
    </source>
</evidence>
<dbReference type="Pfam" id="PF00567">
    <property type="entry name" value="TUDOR"/>
    <property type="match status" value="1"/>
</dbReference>
<dbReference type="Gene3D" id="2.40.50.90">
    <property type="match status" value="1"/>
</dbReference>
<feature type="compositionally biased region" description="Basic and acidic residues" evidence="2">
    <location>
        <begin position="623"/>
        <end position="638"/>
    </location>
</feature>
<dbReference type="InterPro" id="IPR002999">
    <property type="entry name" value="Tudor"/>
</dbReference>
<keyword evidence="3" id="KW-0812">Transmembrane</keyword>
<dbReference type="PROSITE" id="PS50084">
    <property type="entry name" value="KH_TYPE_1"/>
    <property type="match status" value="2"/>
</dbReference>
<accession>A0A9N9WM50</accession>
<organism evidence="5 6">
    <name type="scientific">Chironomus riparius</name>
    <dbReference type="NCBI Taxonomy" id="315576"/>
    <lineage>
        <taxon>Eukaryota</taxon>
        <taxon>Metazoa</taxon>
        <taxon>Ecdysozoa</taxon>
        <taxon>Arthropoda</taxon>
        <taxon>Hexapoda</taxon>
        <taxon>Insecta</taxon>
        <taxon>Pterygota</taxon>
        <taxon>Neoptera</taxon>
        <taxon>Endopterygota</taxon>
        <taxon>Diptera</taxon>
        <taxon>Nematocera</taxon>
        <taxon>Chironomoidea</taxon>
        <taxon>Chironomidae</taxon>
        <taxon>Chironominae</taxon>
        <taxon>Chironomus</taxon>
    </lineage>
</organism>
<reference evidence="5" key="2">
    <citation type="submission" date="2022-10" db="EMBL/GenBank/DDBJ databases">
        <authorList>
            <consortium name="ENA_rothamsted_submissions"/>
            <consortium name="culmorum"/>
            <person name="King R."/>
        </authorList>
    </citation>
    <scope>NUCLEOTIDE SEQUENCE</scope>
</reference>
<evidence type="ECO:0000313" key="6">
    <source>
        <dbReference type="Proteomes" id="UP001153620"/>
    </source>
</evidence>
<dbReference type="GO" id="GO:0043186">
    <property type="term" value="C:P granule"/>
    <property type="evidence" value="ECO:0007669"/>
    <property type="project" value="TreeGrafter"/>
</dbReference>
<dbReference type="EMBL" id="OU895877">
    <property type="protein sequence ID" value="CAG9798125.1"/>
    <property type="molecule type" value="Genomic_DNA"/>
</dbReference>
<dbReference type="InterPro" id="IPR036612">
    <property type="entry name" value="KH_dom_type_1_sf"/>
</dbReference>
<dbReference type="OrthoDB" id="9995375at2759"/>
<dbReference type="GO" id="GO:0034587">
    <property type="term" value="P:piRNA processing"/>
    <property type="evidence" value="ECO:0007669"/>
    <property type="project" value="TreeGrafter"/>
</dbReference>
<feature type="region of interest" description="Disordered" evidence="2">
    <location>
        <begin position="195"/>
        <end position="233"/>
    </location>
</feature>
<dbReference type="SUPFAM" id="SSF63748">
    <property type="entry name" value="Tudor/PWWP/MBT"/>
    <property type="match status" value="1"/>
</dbReference>
<dbReference type="Gene3D" id="3.30.1370.10">
    <property type="entry name" value="K Homology domain, type 1"/>
    <property type="match status" value="2"/>
</dbReference>
<feature type="compositionally biased region" description="Polar residues" evidence="2">
    <location>
        <begin position="548"/>
        <end position="566"/>
    </location>
</feature>
<dbReference type="GO" id="GO:0030719">
    <property type="term" value="P:P granule organization"/>
    <property type="evidence" value="ECO:0007669"/>
    <property type="project" value="TreeGrafter"/>
</dbReference>
<dbReference type="InterPro" id="IPR004087">
    <property type="entry name" value="KH_dom"/>
</dbReference>
<dbReference type="InterPro" id="IPR050621">
    <property type="entry name" value="Tudor_domain_containing"/>
</dbReference>
<dbReference type="InterPro" id="IPR035437">
    <property type="entry name" value="SNase_OB-fold_sf"/>
</dbReference>
<feature type="domain" description="Tudor" evidence="4">
    <location>
        <begin position="291"/>
        <end position="353"/>
    </location>
</feature>
<feature type="compositionally biased region" description="Basic and acidic residues" evidence="2">
    <location>
        <begin position="523"/>
        <end position="534"/>
    </location>
</feature>
<feature type="compositionally biased region" description="Basic and acidic residues" evidence="2">
    <location>
        <begin position="567"/>
        <end position="580"/>
    </location>
</feature>
<keyword evidence="1" id="KW-0694">RNA-binding</keyword>
<dbReference type="Proteomes" id="UP001153620">
    <property type="component" value="Chromosome 1"/>
</dbReference>
<dbReference type="PANTHER" id="PTHR22948:SF29">
    <property type="entry name" value="FI02030P-RELATED"/>
    <property type="match status" value="1"/>
</dbReference>
<dbReference type="AlphaFoldDB" id="A0A9N9WM50"/>
<feature type="compositionally biased region" description="Polar residues" evidence="2">
    <location>
        <begin position="211"/>
        <end position="222"/>
    </location>
</feature>
<gene>
    <name evidence="5" type="ORF">CHIRRI_LOCUS1110</name>
</gene>
<dbReference type="SUPFAM" id="SSF54791">
    <property type="entry name" value="Eukaryotic type KH-domain (KH-domain type I)"/>
    <property type="match status" value="2"/>
</dbReference>
<feature type="transmembrane region" description="Helical" evidence="3">
    <location>
        <begin position="6"/>
        <end position="22"/>
    </location>
</feature>
<sequence>MKSVLPIAVGIIGVGALIYIYIRQRDKDKKKKPDNDDNSKETTKNNDTLESLEFTVDNDLVPLIVGRNSVNLKSIEEKTKTQIKFRSCDDDHQMCTINGKVNDVKNAKQLIDAEAQKQPIITDEILVPTSSCGKIEGYSGSVLHDICQKSSAKVWVDPATRKVQGENRRVLITGTKEQVEMARALIEEKIKEPTVEQSLQVEEKKEKSPSPFASNSSITTTDTPREIMLPSPEKFKTNDGQLEVFVSSVKSPSRFWVQICGPQNTELDLLVDAMTEYYNQKENQELHNIREPYLGQIVAAMLLTDNKWYRAEIVAILPNSNDLVLDVYFLDYGDQQFVGRKDILELSAIFLSLRFQAIECFLAHVQPTNTGSKFEEWDNQAIGKFEELVQTGQWKKMISKVVTYKDRKSFALQRPSNKRESSPVPGVELYEENSDRNIALDLVENGYAEMSDRFGDLAKSSVLKIADDVKEISPEPMDIADKSQDTTPDSIEIISDLNDVVSEPEELFLEPQDMPLESDEKFEEISPMRRETPKDSNISEPPQALVPEQSNTIPETISSESNQTKAIESRTPEPLADHNKNNINPQSFSNGGQSQKVKPESNPFEGNSQMPKKKKKLTTADFLKNEQENAAKKYKTDDWNSMMDD</sequence>
<dbReference type="GO" id="GO:0003723">
    <property type="term" value="F:RNA binding"/>
    <property type="evidence" value="ECO:0007669"/>
    <property type="project" value="UniProtKB-UniRule"/>
</dbReference>
<dbReference type="SMART" id="SM00333">
    <property type="entry name" value="TUDOR"/>
    <property type="match status" value="1"/>
</dbReference>
<reference evidence="5" key="1">
    <citation type="submission" date="2022-01" db="EMBL/GenBank/DDBJ databases">
        <authorList>
            <person name="King R."/>
        </authorList>
    </citation>
    <scope>NUCLEOTIDE SEQUENCE</scope>
</reference>
<feature type="compositionally biased region" description="Polar residues" evidence="2">
    <location>
        <begin position="581"/>
        <end position="596"/>
    </location>
</feature>
<keyword evidence="3" id="KW-0472">Membrane</keyword>
<dbReference type="CDD" id="cd00105">
    <property type="entry name" value="KH-I"/>
    <property type="match status" value="1"/>
</dbReference>
<dbReference type="InterPro" id="IPR004088">
    <property type="entry name" value="KH_dom_type_1"/>
</dbReference>
<protein>
    <recommendedName>
        <fullName evidence="4">Tudor domain-containing protein</fullName>
    </recommendedName>
</protein>
<dbReference type="PROSITE" id="PS50304">
    <property type="entry name" value="TUDOR"/>
    <property type="match status" value="1"/>
</dbReference>
<dbReference type="PANTHER" id="PTHR22948">
    <property type="entry name" value="TUDOR DOMAIN CONTAINING PROTEIN"/>
    <property type="match status" value="1"/>
</dbReference>
<dbReference type="GO" id="GO:0007283">
    <property type="term" value="P:spermatogenesis"/>
    <property type="evidence" value="ECO:0007669"/>
    <property type="project" value="TreeGrafter"/>
</dbReference>
<evidence type="ECO:0000313" key="5">
    <source>
        <dbReference type="EMBL" id="CAG9798125.1"/>
    </source>
</evidence>
<proteinExistence type="predicted"/>
<evidence type="ECO:0000259" key="4">
    <source>
        <dbReference type="PROSITE" id="PS50304"/>
    </source>
</evidence>
<dbReference type="Pfam" id="PF00013">
    <property type="entry name" value="KH_1"/>
    <property type="match status" value="2"/>
</dbReference>
<keyword evidence="3" id="KW-1133">Transmembrane helix</keyword>
<evidence type="ECO:0000256" key="3">
    <source>
        <dbReference type="SAM" id="Phobius"/>
    </source>
</evidence>
<evidence type="ECO:0000256" key="1">
    <source>
        <dbReference type="PROSITE-ProRule" id="PRU00117"/>
    </source>
</evidence>
<keyword evidence="6" id="KW-1185">Reference proteome</keyword>
<feature type="region of interest" description="Disordered" evidence="2">
    <location>
        <begin position="508"/>
        <end position="645"/>
    </location>
</feature>
<dbReference type="GO" id="GO:0005739">
    <property type="term" value="C:mitochondrion"/>
    <property type="evidence" value="ECO:0007669"/>
    <property type="project" value="UniProtKB-ARBA"/>
</dbReference>
<name>A0A9N9WM50_9DIPT</name>